<evidence type="ECO:0000313" key="4">
    <source>
        <dbReference type="Proteomes" id="UP001321760"/>
    </source>
</evidence>
<keyword evidence="2" id="KW-0812">Transmembrane</keyword>
<feature type="compositionally biased region" description="Low complexity" evidence="1">
    <location>
        <begin position="144"/>
        <end position="162"/>
    </location>
</feature>
<name>A0AAV9H1Z2_9PEZI</name>
<dbReference type="AlphaFoldDB" id="A0AAV9H1Z2"/>
<dbReference type="Pfam" id="PF12273">
    <property type="entry name" value="RCR"/>
    <property type="match status" value="1"/>
</dbReference>
<feature type="region of interest" description="Disordered" evidence="1">
    <location>
        <begin position="117"/>
        <end position="187"/>
    </location>
</feature>
<dbReference type="Proteomes" id="UP001321760">
    <property type="component" value="Unassembled WGS sequence"/>
</dbReference>
<feature type="compositionally biased region" description="Pro residues" evidence="1">
    <location>
        <begin position="134"/>
        <end position="143"/>
    </location>
</feature>
<sequence>MASVIKALVARQYRYCDRTEDGFIDETTCYVPFWYTKTGVILKWSLFLGFILFIGLYFLLGYLHAQSRIKKGLRPLAYHRFLVSRRQMAQVDPNYQYPQAEARPYFHNQQYFGMQNMPNMPPPPVYDPNAARPPMYPGPPSPPDGGSKVDPSQQQQTGVTGVYQPPAGPPPGAMLQQNTGSNPFRPL</sequence>
<evidence type="ECO:0000256" key="1">
    <source>
        <dbReference type="SAM" id="MobiDB-lite"/>
    </source>
</evidence>
<reference evidence="3" key="1">
    <citation type="journal article" date="2023" name="Mol. Phylogenet. Evol.">
        <title>Genome-scale phylogeny and comparative genomics of the fungal order Sordariales.</title>
        <authorList>
            <person name="Hensen N."/>
            <person name="Bonometti L."/>
            <person name="Westerberg I."/>
            <person name="Brannstrom I.O."/>
            <person name="Guillou S."/>
            <person name="Cros-Aarteil S."/>
            <person name="Calhoun S."/>
            <person name="Haridas S."/>
            <person name="Kuo A."/>
            <person name="Mondo S."/>
            <person name="Pangilinan J."/>
            <person name="Riley R."/>
            <person name="LaButti K."/>
            <person name="Andreopoulos B."/>
            <person name="Lipzen A."/>
            <person name="Chen C."/>
            <person name="Yan M."/>
            <person name="Daum C."/>
            <person name="Ng V."/>
            <person name="Clum A."/>
            <person name="Steindorff A."/>
            <person name="Ohm R.A."/>
            <person name="Martin F."/>
            <person name="Silar P."/>
            <person name="Natvig D.O."/>
            <person name="Lalanne C."/>
            <person name="Gautier V."/>
            <person name="Ament-Velasquez S.L."/>
            <person name="Kruys A."/>
            <person name="Hutchinson M.I."/>
            <person name="Powell A.J."/>
            <person name="Barry K."/>
            <person name="Miller A.N."/>
            <person name="Grigoriev I.V."/>
            <person name="Debuchy R."/>
            <person name="Gladieux P."/>
            <person name="Hiltunen Thoren M."/>
            <person name="Johannesson H."/>
        </authorList>
    </citation>
    <scope>NUCLEOTIDE SEQUENCE</scope>
    <source>
        <strain evidence="3">PSN243</strain>
    </source>
</reference>
<dbReference type="EMBL" id="MU865916">
    <property type="protein sequence ID" value="KAK4454811.1"/>
    <property type="molecule type" value="Genomic_DNA"/>
</dbReference>
<comment type="caution">
    <text evidence="3">The sequence shown here is derived from an EMBL/GenBank/DDBJ whole genome shotgun (WGS) entry which is preliminary data.</text>
</comment>
<feature type="compositionally biased region" description="Polar residues" evidence="1">
    <location>
        <begin position="175"/>
        <end position="187"/>
    </location>
</feature>
<evidence type="ECO:0000256" key="2">
    <source>
        <dbReference type="SAM" id="Phobius"/>
    </source>
</evidence>
<evidence type="ECO:0000313" key="3">
    <source>
        <dbReference type="EMBL" id="KAK4454811.1"/>
    </source>
</evidence>
<gene>
    <name evidence="3" type="ORF">QBC34DRAFT_392684</name>
</gene>
<organism evidence="3 4">
    <name type="scientific">Podospora aff. communis PSN243</name>
    <dbReference type="NCBI Taxonomy" id="3040156"/>
    <lineage>
        <taxon>Eukaryota</taxon>
        <taxon>Fungi</taxon>
        <taxon>Dikarya</taxon>
        <taxon>Ascomycota</taxon>
        <taxon>Pezizomycotina</taxon>
        <taxon>Sordariomycetes</taxon>
        <taxon>Sordariomycetidae</taxon>
        <taxon>Sordariales</taxon>
        <taxon>Podosporaceae</taxon>
        <taxon>Podospora</taxon>
    </lineage>
</organism>
<keyword evidence="4" id="KW-1185">Reference proteome</keyword>
<keyword evidence="2" id="KW-1133">Transmembrane helix</keyword>
<feature type="transmembrane region" description="Helical" evidence="2">
    <location>
        <begin position="44"/>
        <end position="65"/>
    </location>
</feature>
<protein>
    <submittedName>
        <fullName evidence="3">Uncharacterized protein</fullName>
    </submittedName>
</protein>
<proteinExistence type="predicted"/>
<keyword evidence="2" id="KW-0472">Membrane</keyword>
<reference evidence="3" key="2">
    <citation type="submission" date="2023-05" db="EMBL/GenBank/DDBJ databases">
        <authorList>
            <consortium name="Lawrence Berkeley National Laboratory"/>
            <person name="Steindorff A."/>
            <person name="Hensen N."/>
            <person name="Bonometti L."/>
            <person name="Westerberg I."/>
            <person name="Brannstrom I.O."/>
            <person name="Guillou S."/>
            <person name="Cros-Aarteil S."/>
            <person name="Calhoun S."/>
            <person name="Haridas S."/>
            <person name="Kuo A."/>
            <person name="Mondo S."/>
            <person name="Pangilinan J."/>
            <person name="Riley R."/>
            <person name="Labutti K."/>
            <person name="Andreopoulos B."/>
            <person name="Lipzen A."/>
            <person name="Chen C."/>
            <person name="Yanf M."/>
            <person name="Daum C."/>
            <person name="Ng V."/>
            <person name="Clum A."/>
            <person name="Ohm R."/>
            <person name="Martin F."/>
            <person name="Silar P."/>
            <person name="Natvig D."/>
            <person name="Lalanne C."/>
            <person name="Gautier V."/>
            <person name="Ament-Velasquez S.L."/>
            <person name="Kruys A."/>
            <person name="Hutchinson M.I."/>
            <person name="Powell A.J."/>
            <person name="Barry K."/>
            <person name="Miller A.N."/>
            <person name="Grigoriev I.V."/>
            <person name="Debuchy R."/>
            <person name="Gladieux P."/>
            <person name="Thoren M.H."/>
            <person name="Johannesson H."/>
        </authorList>
    </citation>
    <scope>NUCLEOTIDE SEQUENCE</scope>
    <source>
        <strain evidence="3">PSN243</strain>
    </source>
</reference>
<accession>A0AAV9H1Z2</accession>
<dbReference type="InterPro" id="IPR020999">
    <property type="entry name" value="Chitin_synth_reg_RCR"/>
</dbReference>